<keyword evidence="1" id="KW-0472">Membrane</keyword>
<organism evidence="3 4">
    <name type="scientific">Vreelandella zhuhanensis</name>
    <dbReference type="NCBI Taxonomy" id="2684210"/>
    <lineage>
        <taxon>Bacteria</taxon>
        <taxon>Pseudomonadati</taxon>
        <taxon>Pseudomonadota</taxon>
        <taxon>Gammaproteobacteria</taxon>
        <taxon>Oceanospirillales</taxon>
        <taxon>Halomonadaceae</taxon>
        <taxon>Vreelandella</taxon>
    </lineage>
</organism>
<keyword evidence="4" id="KW-1185">Reference proteome</keyword>
<feature type="transmembrane region" description="Helical" evidence="1">
    <location>
        <begin position="291"/>
        <end position="320"/>
    </location>
</feature>
<name>A0A7X3H0W1_9GAMM</name>
<dbReference type="Gene3D" id="3.30.565.10">
    <property type="entry name" value="Histidine kinase-like ATPase, C-terminal domain"/>
    <property type="match status" value="1"/>
</dbReference>
<protein>
    <recommendedName>
        <fullName evidence="2">CHASE2 domain-containing protein</fullName>
    </recommendedName>
</protein>
<evidence type="ECO:0000259" key="2">
    <source>
        <dbReference type="SMART" id="SM01080"/>
    </source>
</evidence>
<dbReference type="RefSeq" id="WP_160418836.1">
    <property type="nucleotide sequence ID" value="NZ_WTKP01000006.1"/>
</dbReference>
<keyword evidence="1" id="KW-1133">Transmembrane helix</keyword>
<feature type="transmembrane region" description="Helical" evidence="1">
    <location>
        <begin position="252"/>
        <end position="271"/>
    </location>
</feature>
<evidence type="ECO:0000313" key="4">
    <source>
        <dbReference type="Proteomes" id="UP000437638"/>
    </source>
</evidence>
<dbReference type="Proteomes" id="UP000437638">
    <property type="component" value="Unassembled WGS sequence"/>
</dbReference>
<dbReference type="InterPro" id="IPR036890">
    <property type="entry name" value="HATPase_C_sf"/>
</dbReference>
<feature type="domain" description="CHASE2" evidence="2">
    <location>
        <begin position="33"/>
        <end position="270"/>
    </location>
</feature>
<dbReference type="AlphaFoldDB" id="A0A7X3H0W1"/>
<dbReference type="SMART" id="SM01080">
    <property type="entry name" value="CHASE2"/>
    <property type="match status" value="1"/>
</dbReference>
<dbReference type="SUPFAM" id="SSF55781">
    <property type="entry name" value="GAF domain-like"/>
    <property type="match status" value="1"/>
</dbReference>
<comment type="caution">
    <text evidence="3">The sequence shown here is derived from an EMBL/GenBank/DDBJ whole genome shotgun (WGS) entry which is preliminary data.</text>
</comment>
<accession>A0A7X3H0W1</accession>
<dbReference type="InterPro" id="IPR007890">
    <property type="entry name" value="CHASE2"/>
</dbReference>
<reference evidence="3 4" key="1">
    <citation type="submission" date="2019-12" db="EMBL/GenBank/DDBJ databases">
        <title>Halomonas rutogse sp. nov. isolated from two lakes on Tibetan Plateau.</title>
        <authorList>
            <person name="Gao P."/>
        </authorList>
    </citation>
    <scope>NUCLEOTIDE SEQUENCE [LARGE SCALE GENOMIC DNA]</scope>
    <source>
        <strain evidence="3 4">ZH2S</strain>
    </source>
</reference>
<proteinExistence type="predicted"/>
<dbReference type="SUPFAM" id="SSF55874">
    <property type="entry name" value="ATPase domain of HSP90 chaperone/DNA topoisomerase II/histidine kinase"/>
    <property type="match status" value="1"/>
</dbReference>
<dbReference type="EMBL" id="WTKP01000006">
    <property type="protein sequence ID" value="MWJ28472.1"/>
    <property type="molecule type" value="Genomic_DNA"/>
</dbReference>
<feature type="transmembrane region" description="Helical" evidence="1">
    <location>
        <begin position="12"/>
        <end position="35"/>
    </location>
</feature>
<keyword evidence="1" id="KW-0812">Transmembrane</keyword>
<gene>
    <name evidence="3" type="ORF">GPM19_09680</name>
</gene>
<sequence>MLLVPLNRWRLAGPWIALITLAAIWLASVMGAFLLPDAWMYWQYHRINPVDRPVPQVLLVEADFEQREQSEWLELIERLEQFDPAGIGFMRQPAGLTGIQLERLREAGIVIGQTAAQATDQNRVLTLPPSQSLDSLGLHRPQIIDDGERYISTEAMLASRSEGTVVTDDPFLVDFRPGMNYLPIIQAERVLRDDLTRDLVGGRLVLVGRSIDPTNPPLLTPLPEEADVSRLVYAGYTVDTLLRGQPLRTTNWWQNLLLSLAVLGVAVLLYFRLGAHRAMSTAIGGTITLLMAGWLCLHFLGIVLPVAELIAFHLLLWYLLSRREQRLESATVRKLLRASSSRLQDRLLPSDFNASQDPWGQIILLTTQILNFDRAILLERRGSAKHLQEVKAYRCSIEDIDERRRDFERTPYSTALAEGGPVLLSKTFLKNPKPGSHQFIVPLAFNGQLLGFLSGEVAGDTFENNPLFLSLLGDFSDQIGELLHQRQLWQARQRSEASQWKRLMRLDAVESEYESLSEVSQLFERRLSLLENVFDSLHTSTILYDLFGQVMQVNRKMEELIRHSGLSVFTMTAADAIATLGGMPLSTARDHLQHMVLTDESLTFAASLPGVEGAFSLNVRSLKGVEIERSTRAAMPFRIHGFLLELVDITHLVRLERMKDELGNKITAELRNQLEAGLLAAELGRQEDVTAVDKAAFGELIENKLQQMSRTLARSQRITNAVQDISRLSDFPVSVTALAEDLARRCEPHLTSQELAFKLEPPPFNAFVRVDVTQIESTLDAVVAVLADDASPGGVIRLNLEEKREGDTFWTTFTFENTGYGMPEERLQAAMTDSARSTTPAMHRLRRAKDQLTLWGGELKATTAIGEGIRFELRLPGFSLDDELANDQ</sequence>
<evidence type="ECO:0000313" key="3">
    <source>
        <dbReference type="EMBL" id="MWJ28472.1"/>
    </source>
</evidence>
<evidence type="ECO:0000256" key="1">
    <source>
        <dbReference type="SAM" id="Phobius"/>
    </source>
</evidence>